<gene>
    <name evidence="6" type="ORF">J437_LFUL010041</name>
</gene>
<feature type="coiled-coil region" evidence="5">
    <location>
        <begin position="353"/>
        <end position="419"/>
    </location>
</feature>
<feature type="coiled-coil region" evidence="5">
    <location>
        <begin position="206"/>
        <end position="247"/>
    </location>
</feature>
<keyword evidence="5" id="KW-0175">Coiled coil</keyword>
<evidence type="ECO:0000256" key="3">
    <source>
        <dbReference type="ARBA" id="ARBA00023212"/>
    </source>
</evidence>
<evidence type="ECO:0000256" key="2">
    <source>
        <dbReference type="ARBA" id="ARBA00022490"/>
    </source>
</evidence>
<protein>
    <recommendedName>
        <fullName evidence="8">Centrosomal protein of 135 kDa</fullName>
    </recommendedName>
</protein>
<evidence type="ECO:0000313" key="6">
    <source>
        <dbReference type="EMBL" id="KAG8224586.1"/>
    </source>
</evidence>
<reference evidence="6" key="2">
    <citation type="submission" date="2017-10" db="EMBL/GenBank/DDBJ databases">
        <title>Ladona fulva Genome sequencing and assembly.</title>
        <authorList>
            <person name="Murali S."/>
            <person name="Richards S."/>
            <person name="Bandaranaike D."/>
            <person name="Bellair M."/>
            <person name="Blankenburg K."/>
            <person name="Chao H."/>
            <person name="Dinh H."/>
            <person name="Doddapaneni H."/>
            <person name="Dugan-Rocha S."/>
            <person name="Elkadiri S."/>
            <person name="Gnanaolivu R."/>
            <person name="Hernandez B."/>
            <person name="Skinner E."/>
            <person name="Javaid M."/>
            <person name="Lee S."/>
            <person name="Li M."/>
            <person name="Ming W."/>
            <person name="Munidasa M."/>
            <person name="Muniz J."/>
            <person name="Nguyen L."/>
            <person name="Hughes D."/>
            <person name="Osuji N."/>
            <person name="Pu L.-L."/>
            <person name="Puazo M."/>
            <person name="Qu C."/>
            <person name="Quiroz J."/>
            <person name="Raj R."/>
            <person name="Weissenberger G."/>
            <person name="Xin Y."/>
            <person name="Zou X."/>
            <person name="Han Y."/>
            <person name="Worley K."/>
            <person name="Muzny D."/>
            <person name="Gibbs R."/>
        </authorList>
    </citation>
    <scope>NUCLEOTIDE SEQUENCE</scope>
    <source>
        <strain evidence="6">Sampled in the wild</strain>
    </source>
</reference>
<reference evidence="6" key="1">
    <citation type="submission" date="2013-04" db="EMBL/GenBank/DDBJ databases">
        <authorList>
            <person name="Qu J."/>
            <person name="Murali S.C."/>
            <person name="Bandaranaike D."/>
            <person name="Bellair M."/>
            <person name="Blankenburg K."/>
            <person name="Chao H."/>
            <person name="Dinh H."/>
            <person name="Doddapaneni H."/>
            <person name="Downs B."/>
            <person name="Dugan-Rocha S."/>
            <person name="Elkadiri S."/>
            <person name="Gnanaolivu R.D."/>
            <person name="Hernandez B."/>
            <person name="Javaid M."/>
            <person name="Jayaseelan J.C."/>
            <person name="Lee S."/>
            <person name="Li M."/>
            <person name="Ming W."/>
            <person name="Munidasa M."/>
            <person name="Muniz J."/>
            <person name="Nguyen L."/>
            <person name="Ongeri F."/>
            <person name="Osuji N."/>
            <person name="Pu L.-L."/>
            <person name="Puazo M."/>
            <person name="Qu C."/>
            <person name="Quiroz J."/>
            <person name="Raj R."/>
            <person name="Weissenberger G."/>
            <person name="Xin Y."/>
            <person name="Zou X."/>
            <person name="Han Y."/>
            <person name="Richards S."/>
            <person name="Worley K."/>
            <person name="Muzny D."/>
            <person name="Gibbs R."/>
        </authorList>
    </citation>
    <scope>NUCLEOTIDE SEQUENCE</scope>
    <source>
        <strain evidence="6">Sampled in the wild</strain>
    </source>
</reference>
<evidence type="ECO:0000256" key="5">
    <source>
        <dbReference type="SAM" id="Coils"/>
    </source>
</evidence>
<keyword evidence="3" id="KW-0206">Cytoskeleton</keyword>
<dbReference type="InterPro" id="IPR051877">
    <property type="entry name" value="Centriole_BasalBody_StrucProt"/>
</dbReference>
<comment type="subcellular location">
    <subcellularLocation>
        <location evidence="1">Cytoplasm</location>
        <location evidence="1">Cytoskeleton</location>
        <location evidence="1">Microtubule organizing center</location>
        <location evidence="1">Centrosome</location>
        <location evidence="1">Centriole</location>
    </subcellularLocation>
</comment>
<accession>A0A8K0NWJ4</accession>
<dbReference type="OrthoDB" id="10254663at2759"/>
<comment type="caution">
    <text evidence="6">The sequence shown here is derived from an EMBL/GenBank/DDBJ whole genome shotgun (WGS) entry which is preliminary data.</text>
</comment>
<evidence type="ECO:0000256" key="4">
    <source>
        <dbReference type="ARBA" id="ARBA00038123"/>
    </source>
</evidence>
<dbReference type="GO" id="GO:0005814">
    <property type="term" value="C:centriole"/>
    <property type="evidence" value="ECO:0007669"/>
    <property type="project" value="UniProtKB-SubCell"/>
</dbReference>
<dbReference type="EMBL" id="KZ308202">
    <property type="protein sequence ID" value="KAG8224586.1"/>
    <property type="molecule type" value="Genomic_DNA"/>
</dbReference>
<dbReference type="AlphaFoldDB" id="A0A8K0NWJ4"/>
<comment type="similarity">
    <text evidence="4">Belongs to the CEP135/TSGA10 family.</text>
</comment>
<dbReference type="Proteomes" id="UP000792457">
    <property type="component" value="Unassembled WGS sequence"/>
</dbReference>
<feature type="non-terminal residue" evidence="6">
    <location>
        <position position="1"/>
    </location>
</feature>
<proteinExistence type="inferred from homology"/>
<evidence type="ECO:0008006" key="8">
    <source>
        <dbReference type="Google" id="ProtNLM"/>
    </source>
</evidence>
<sequence length="420" mass="49276">MDILPGLTERKYVALRRQLDDLGYHQPLPLDAIILVEKLLNDLLHTTNRLAYYKDLSQKARQNYGSLKDGIQPFLSENEKLTQECNFLRSKLHAQIDEANNSKIKLKTQLHALKSEISDLQFLNFEYIEKVRRLEKEISERNHRILKLQNENLQAMILTSGTTRETKKKRQPRLEIDRHLSVNKKWKEQYFSAVSQVKDPYIANVISLAENNVSTLSEELEKCKMLKSHQEEEIKSLRNKLINQEEEICLLKLRGEDRCCMKHHHDAKESILRKKSVSSSKMAGDGTVFDKNNTDLKRQIKDSVAKQHEAMEQAIKLADRNRELEKELHDIDHVALAFEAECKTSLKENADRVSKIQDKLESSLVRIHELEQEILELKHRNSELRRQVEERQKQRKGSEDYVERILEEKKKEMEQLNQNG</sequence>
<dbReference type="PANTHER" id="PTHR20544">
    <property type="entry name" value="CENTROSOMAL PROTEIN CEP135"/>
    <property type="match status" value="1"/>
</dbReference>
<keyword evidence="2" id="KW-0963">Cytoplasm</keyword>
<name>A0A8K0NWJ4_LADFU</name>
<feature type="coiled-coil region" evidence="5">
    <location>
        <begin position="78"/>
        <end position="151"/>
    </location>
</feature>
<organism evidence="6 7">
    <name type="scientific">Ladona fulva</name>
    <name type="common">Scarce chaser dragonfly</name>
    <name type="synonym">Libellula fulva</name>
    <dbReference type="NCBI Taxonomy" id="123851"/>
    <lineage>
        <taxon>Eukaryota</taxon>
        <taxon>Metazoa</taxon>
        <taxon>Ecdysozoa</taxon>
        <taxon>Arthropoda</taxon>
        <taxon>Hexapoda</taxon>
        <taxon>Insecta</taxon>
        <taxon>Pterygota</taxon>
        <taxon>Palaeoptera</taxon>
        <taxon>Odonata</taxon>
        <taxon>Epiprocta</taxon>
        <taxon>Anisoptera</taxon>
        <taxon>Libelluloidea</taxon>
        <taxon>Libellulidae</taxon>
        <taxon>Ladona</taxon>
    </lineage>
</organism>
<dbReference type="PANTHER" id="PTHR20544:SF0">
    <property type="entry name" value="NUCLEOPROTEIN TPR_MLP1 DOMAIN-CONTAINING PROTEIN"/>
    <property type="match status" value="1"/>
</dbReference>
<keyword evidence="7" id="KW-1185">Reference proteome</keyword>
<evidence type="ECO:0000256" key="1">
    <source>
        <dbReference type="ARBA" id="ARBA00004114"/>
    </source>
</evidence>
<evidence type="ECO:0000313" key="7">
    <source>
        <dbReference type="Proteomes" id="UP000792457"/>
    </source>
</evidence>